<keyword evidence="2" id="KW-0812">Transmembrane</keyword>
<proteinExistence type="predicted"/>
<dbReference type="Proteomes" id="UP000608530">
    <property type="component" value="Unassembled WGS sequence"/>
</dbReference>
<name>A0A934Q5G4_9MICO</name>
<feature type="region of interest" description="Disordered" evidence="1">
    <location>
        <begin position="184"/>
        <end position="203"/>
    </location>
</feature>
<dbReference type="InterPro" id="IPR021235">
    <property type="entry name" value="DUF2637"/>
</dbReference>
<keyword evidence="4" id="KW-1185">Reference proteome</keyword>
<dbReference type="PROSITE" id="PS51257">
    <property type="entry name" value="PROKAR_LIPOPROTEIN"/>
    <property type="match status" value="1"/>
</dbReference>
<accession>A0A934Q5G4</accession>
<evidence type="ECO:0000256" key="1">
    <source>
        <dbReference type="SAM" id="MobiDB-lite"/>
    </source>
</evidence>
<feature type="transmembrane region" description="Helical" evidence="2">
    <location>
        <begin position="107"/>
        <end position="131"/>
    </location>
</feature>
<evidence type="ECO:0000313" key="4">
    <source>
        <dbReference type="Proteomes" id="UP000608530"/>
    </source>
</evidence>
<comment type="caution">
    <text evidence="3">The sequence shown here is derived from an EMBL/GenBank/DDBJ whole genome shotgun (WGS) entry which is preliminary data.</text>
</comment>
<dbReference type="EMBL" id="JAEHOH010000009">
    <property type="protein sequence ID" value="MBK0418755.1"/>
    <property type="molecule type" value="Genomic_DNA"/>
</dbReference>
<evidence type="ECO:0000313" key="3">
    <source>
        <dbReference type="EMBL" id="MBK0418755.1"/>
    </source>
</evidence>
<feature type="transmembrane region" description="Helical" evidence="2">
    <location>
        <begin position="7"/>
        <end position="29"/>
    </location>
</feature>
<gene>
    <name evidence="3" type="ORF">JD276_06875</name>
</gene>
<sequence>MRRERRGGWLAVVTAVAGTVLIACGAFWLSFIALADLARRSGIEEGQAWAWPLIVDGVIVVATVAVVALAGTRTAWYPWMLLIAGAGLSVTANSIHAIVAADADVPAVLAASVAAVPPLVLLAITHLTVILTRHQPKPAPETAAEEAAELHVEAAERPGGPVPVASLEPALRAPVLAAVLAPDAEPGAEAGDPPMPEQGRDGWSRREVAEVLRAGGWSNKKIARYLDVHPSTVGRWLPQPSPTPEAEPGTEQPVIAMPTTDAAAATAADDPRDEEDPSCTTNTAPK</sequence>
<feature type="compositionally biased region" description="Low complexity" evidence="1">
    <location>
        <begin position="259"/>
        <end position="268"/>
    </location>
</feature>
<dbReference type="AlphaFoldDB" id="A0A934Q5G4"/>
<protein>
    <submittedName>
        <fullName evidence="3">DUF2637 domain-containing protein</fullName>
    </submittedName>
</protein>
<keyword evidence="2" id="KW-1133">Transmembrane helix</keyword>
<keyword evidence="2" id="KW-0472">Membrane</keyword>
<dbReference type="Pfam" id="PF10935">
    <property type="entry name" value="DUF2637"/>
    <property type="match status" value="1"/>
</dbReference>
<feature type="region of interest" description="Disordered" evidence="1">
    <location>
        <begin position="232"/>
        <end position="286"/>
    </location>
</feature>
<feature type="transmembrane region" description="Helical" evidence="2">
    <location>
        <begin position="49"/>
        <end position="72"/>
    </location>
</feature>
<feature type="transmembrane region" description="Helical" evidence="2">
    <location>
        <begin position="79"/>
        <end position="101"/>
    </location>
</feature>
<reference evidence="3" key="1">
    <citation type="submission" date="2020-12" db="EMBL/GenBank/DDBJ databases">
        <title>Leucobacter sp. CAS1, isolated from Chromium sludge.</title>
        <authorList>
            <person name="Xu Z."/>
        </authorList>
    </citation>
    <scope>NUCLEOTIDE SEQUENCE</scope>
    <source>
        <strain evidence="3">CSA1</strain>
    </source>
</reference>
<organism evidence="3 4">
    <name type="scientific">Leucobacter chromiisoli</name>
    <dbReference type="NCBI Taxonomy" id="2796471"/>
    <lineage>
        <taxon>Bacteria</taxon>
        <taxon>Bacillati</taxon>
        <taxon>Actinomycetota</taxon>
        <taxon>Actinomycetes</taxon>
        <taxon>Micrococcales</taxon>
        <taxon>Microbacteriaceae</taxon>
        <taxon>Leucobacter</taxon>
    </lineage>
</organism>
<evidence type="ECO:0000256" key="2">
    <source>
        <dbReference type="SAM" id="Phobius"/>
    </source>
</evidence>